<gene>
    <name evidence="2" type="ORF">CA85_24780</name>
</gene>
<protein>
    <recommendedName>
        <fullName evidence="4">Thioredoxin domain-containing protein</fullName>
    </recommendedName>
</protein>
<dbReference type="AlphaFoldDB" id="A0A5C5XU17"/>
<evidence type="ECO:0000313" key="3">
    <source>
        <dbReference type="Proteomes" id="UP000318053"/>
    </source>
</evidence>
<reference evidence="2 3" key="1">
    <citation type="submission" date="2019-02" db="EMBL/GenBank/DDBJ databases">
        <title>Deep-cultivation of Planctomycetes and their phenomic and genomic characterization uncovers novel biology.</title>
        <authorList>
            <person name="Wiegand S."/>
            <person name="Jogler M."/>
            <person name="Boedeker C."/>
            <person name="Pinto D."/>
            <person name="Vollmers J."/>
            <person name="Rivas-Marin E."/>
            <person name="Kohn T."/>
            <person name="Peeters S.H."/>
            <person name="Heuer A."/>
            <person name="Rast P."/>
            <person name="Oberbeckmann S."/>
            <person name="Bunk B."/>
            <person name="Jeske O."/>
            <person name="Meyerdierks A."/>
            <person name="Storesund J.E."/>
            <person name="Kallscheuer N."/>
            <person name="Luecker S."/>
            <person name="Lage O.M."/>
            <person name="Pohl T."/>
            <person name="Merkel B.J."/>
            <person name="Hornburger P."/>
            <person name="Mueller R.-W."/>
            <person name="Bruemmer F."/>
            <person name="Labrenz M."/>
            <person name="Spormann A.M."/>
            <person name="Op Den Camp H."/>
            <person name="Overmann J."/>
            <person name="Amann R."/>
            <person name="Jetten M.S.M."/>
            <person name="Mascher T."/>
            <person name="Medema M.H."/>
            <person name="Devos D.P."/>
            <person name="Kaster A.-K."/>
            <person name="Ovreas L."/>
            <person name="Rohde M."/>
            <person name="Galperin M.Y."/>
            <person name="Jogler C."/>
        </authorList>
    </citation>
    <scope>NUCLEOTIDE SEQUENCE [LARGE SCALE GENOMIC DNA]</scope>
    <source>
        <strain evidence="2 3">CA85</strain>
    </source>
</reference>
<evidence type="ECO:0000313" key="2">
    <source>
        <dbReference type="EMBL" id="TWT66384.1"/>
    </source>
</evidence>
<name>A0A5C5XU17_9BACT</name>
<accession>A0A5C5XU17</accession>
<comment type="caution">
    <text evidence="2">The sequence shown here is derived from an EMBL/GenBank/DDBJ whole genome shotgun (WGS) entry which is preliminary data.</text>
</comment>
<organism evidence="2 3">
    <name type="scientific">Allorhodopirellula solitaria</name>
    <dbReference type="NCBI Taxonomy" id="2527987"/>
    <lineage>
        <taxon>Bacteria</taxon>
        <taxon>Pseudomonadati</taxon>
        <taxon>Planctomycetota</taxon>
        <taxon>Planctomycetia</taxon>
        <taxon>Pirellulales</taxon>
        <taxon>Pirellulaceae</taxon>
        <taxon>Allorhodopirellula</taxon>
    </lineage>
</organism>
<keyword evidence="1" id="KW-0732">Signal</keyword>
<proteinExistence type="predicted"/>
<feature type="chain" id="PRO_5022853172" description="Thioredoxin domain-containing protein" evidence="1">
    <location>
        <begin position="28"/>
        <end position="252"/>
    </location>
</feature>
<evidence type="ECO:0008006" key="4">
    <source>
        <dbReference type="Google" id="ProtNLM"/>
    </source>
</evidence>
<sequence length="252" mass="26688" precursor="true">MTLRILHAVTLTCVAMVFGVSSMSVEAAGPGQQSIDAATEKNQFSFVLFYRANDASTQQMFKTLQDTLQSRSDAVAVPVNVTDAGNKDIVSKFDASRIPLPAVVAIAPNGAVCSAFPRKVAAQQILASIVSPGQASCLKALQDDQIVLLCVCTANGATLPPAVKAFSENQMYRERTKIVSVRSDDPAESQFLKQLKVPADRQSTSVAFMAPPGAMLGVFDQSVSFDTLAKTVAAAGKCCEDENCEFNKAAAK</sequence>
<feature type="signal peptide" evidence="1">
    <location>
        <begin position="1"/>
        <end position="27"/>
    </location>
</feature>
<dbReference type="EMBL" id="SJPK01000005">
    <property type="protein sequence ID" value="TWT66384.1"/>
    <property type="molecule type" value="Genomic_DNA"/>
</dbReference>
<keyword evidence="3" id="KW-1185">Reference proteome</keyword>
<dbReference type="Proteomes" id="UP000318053">
    <property type="component" value="Unassembled WGS sequence"/>
</dbReference>
<evidence type="ECO:0000256" key="1">
    <source>
        <dbReference type="SAM" id="SignalP"/>
    </source>
</evidence>